<name>A0A218W5R7_PUNGR</name>
<keyword evidence="4 8" id="KW-0812">Transmembrane</keyword>
<keyword evidence="5 8" id="KW-1133">Transmembrane helix</keyword>
<feature type="transmembrane region" description="Helical" evidence="8">
    <location>
        <begin position="127"/>
        <end position="148"/>
    </location>
</feature>
<reference evidence="11" key="1">
    <citation type="journal article" date="2017" name="Plant J.">
        <title>The pomegranate (Punica granatum L.) genome and the genomics of punicalagin biosynthesis.</title>
        <authorList>
            <person name="Qin G."/>
            <person name="Xu C."/>
            <person name="Ming R."/>
            <person name="Tang H."/>
            <person name="Guyot R."/>
            <person name="Kramer E.M."/>
            <person name="Hu Y."/>
            <person name="Yi X."/>
            <person name="Qi Y."/>
            <person name="Xu X."/>
            <person name="Gao Z."/>
            <person name="Pan H."/>
            <person name="Jian J."/>
            <person name="Tian Y."/>
            <person name="Yue Z."/>
            <person name="Xu Y."/>
        </authorList>
    </citation>
    <scope>NUCLEOTIDE SEQUENCE [LARGE SCALE GENOMIC DNA]</scope>
    <source>
        <strain evidence="11">cv. Dabenzi</strain>
    </source>
</reference>
<sequence length="361" mass="38371">MAINALIVNKLLKLCIFFLAISLLVHRAHAVVREDCVAESGSCIDKSEAQPLKIIAIVTILVTSMIGVSAPLFTKAFPALHPDRDLFVIVKAFAAGIILATGFMHVLPDSFDMLSSSCLSENPWHKFPFTGFVAMLSAILTLMVDSLATSIYSKKGLAGVIPAHQGEGASPEPDREMGVIAAGHFHGHHHVAPKGDLVTSQLLRYRVVAMVLELGIVVHSVVIGLSMGASNNVCTIKGLVAALCFHQMFEGMGLGGCILQAEYKLMKKLVMVFFFSVTTPLGIAIGMGLSNTYRENSPTALITVGLLNASSSGLLIYMALVDLLAADFMGVKLQTSVKLQIKSYAAVLLGAGGMSVMAKWA</sequence>
<feature type="transmembrane region" description="Helical" evidence="8">
    <location>
        <begin position="301"/>
        <end position="320"/>
    </location>
</feature>
<evidence type="ECO:0000256" key="7">
    <source>
        <dbReference type="ARBA" id="ARBA00023136"/>
    </source>
</evidence>
<evidence type="ECO:0000256" key="1">
    <source>
        <dbReference type="ARBA" id="ARBA00004141"/>
    </source>
</evidence>
<feature type="signal peptide" evidence="9">
    <location>
        <begin position="1"/>
        <end position="30"/>
    </location>
</feature>
<dbReference type="PANTHER" id="PTHR11040">
    <property type="entry name" value="ZINC/IRON TRANSPORTER"/>
    <property type="match status" value="1"/>
</dbReference>
<protein>
    <submittedName>
        <fullName evidence="13">Fe(2+) transport protein 1-like</fullName>
    </submittedName>
</protein>
<dbReference type="Pfam" id="PF02535">
    <property type="entry name" value="Zip"/>
    <property type="match status" value="1"/>
</dbReference>
<dbReference type="InterPro" id="IPR003689">
    <property type="entry name" value="ZIP"/>
</dbReference>
<dbReference type="EMBL" id="MTKT01005369">
    <property type="protein sequence ID" value="OWM67986.1"/>
    <property type="molecule type" value="Genomic_DNA"/>
</dbReference>
<evidence type="ECO:0000256" key="8">
    <source>
        <dbReference type="RuleBase" id="RU362088"/>
    </source>
</evidence>
<evidence type="ECO:0000313" key="11">
    <source>
        <dbReference type="Proteomes" id="UP000197138"/>
    </source>
</evidence>
<feature type="transmembrane region" description="Helical" evidence="8">
    <location>
        <begin position="207"/>
        <end position="227"/>
    </location>
</feature>
<reference evidence="13" key="4">
    <citation type="submission" date="2025-04" db="UniProtKB">
        <authorList>
            <consortium name="RefSeq"/>
        </authorList>
    </citation>
    <scope>IDENTIFICATION</scope>
    <source>
        <tissue evidence="13">Leaf</tissue>
    </source>
</reference>
<keyword evidence="12" id="KW-1185">Reference proteome</keyword>
<feature type="chain" id="PRO_5044568893" evidence="9">
    <location>
        <begin position="31"/>
        <end position="361"/>
    </location>
</feature>
<proteinExistence type="inferred from homology"/>
<keyword evidence="3 8" id="KW-0813">Transport</keyword>
<comment type="similarity">
    <text evidence="2 8">Belongs to the ZIP transporter (TC 2.A.5) family.</text>
</comment>
<dbReference type="GO" id="GO:0005886">
    <property type="term" value="C:plasma membrane"/>
    <property type="evidence" value="ECO:0007669"/>
    <property type="project" value="TreeGrafter"/>
</dbReference>
<dbReference type="AlphaFoldDB" id="A0A218W5R7"/>
<reference evidence="10" key="2">
    <citation type="submission" date="2017-06" db="EMBL/GenBank/DDBJ databases">
        <title>The pomegranate genome and the genomics of punicalagin biosynthesis.</title>
        <authorList>
            <person name="Xu C."/>
        </authorList>
    </citation>
    <scope>NUCLEOTIDE SEQUENCE [LARGE SCALE GENOMIC DNA]</scope>
    <source>
        <tissue evidence="10">Fresh leaf</tissue>
    </source>
</reference>
<evidence type="ECO:0000256" key="6">
    <source>
        <dbReference type="ARBA" id="ARBA00023065"/>
    </source>
</evidence>
<evidence type="ECO:0000313" key="10">
    <source>
        <dbReference type="EMBL" id="OWM67986.1"/>
    </source>
</evidence>
<feature type="transmembrane region" description="Helical" evidence="8">
    <location>
        <begin position="86"/>
        <end position="107"/>
    </location>
</feature>
<dbReference type="Proteomes" id="UP000197138">
    <property type="component" value="Unassembled WGS sequence"/>
</dbReference>
<evidence type="ECO:0000256" key="3">
    <source>
        <dbReference type="ARBA" id="ARBA00022448"/>
    </source>
</evidence>
<keyword evidence="7 8" id="KW-0472">Membrane</keyword>
<keyword evidence="6 8" id="KW-0406">Ion transport</keyword>
<comment type="subcellular location">
    <subcellularLocation>
        <location evidence="1 8">Membrane</location>
        <topology evidence="1 8">Multi-pass membrane protein</topology>
    </subcellularLocation>
</comment>
<feature type="transmembrane region" description="Helical" evidence="8">
    <location>
        <begin position="54"/>
        <end position="74"/>
    </location>
</feature>
<dbReference type="Proteomes" id="UP000515151">
    <property type="component" value="Chromosome 3"/>
</dbReference>
<evidence type="ECO:0000313" key="13">
    <source>
        <dbReference type="RefSeq" id="XP_031385198.1"/>
    </source>
</evidence>
<evidence type="ECO:0000256" key="4">
    <source>
        <dbReference type="ARBA" id="ARBA00022692"/>
    </source>
</evidence>
<evidence type="ECO:0000256" key="5">
    <source>
        <dbReference type="ARBA" id="ARBA00022989"/>
    </source>
</evidence>
<reference evidence="12" key="3">
    <citation type="journal article" date="2020" name="Plant Biotechnol. J.">
        <title>The pomegranate (Punica granatum L.) draft genome dissects genetic divergence between soft- and hard-seeded cultivars.</title>
        <authorList>
            <person name="Luo X."/>
            <person name="Li H."/>
            <person name="Wu Z."/>
            <person name="Yao W."/>
            <person name="Zhao P."/>
            <person name="Cao D."/>
            <person name="Yu H."/>
            <person name="Li K."/>
            <person name="Poudel K."/>
            <person name="Zhao D."/>
            <person name="Zhang F."/>
            <person name="Xia X."/>
            <person name="Chen L."/>
            <person name="Wang Q."/>
            <person name="Jing D."/>
            <person name="Cao S."/>
        </authorList>
    </citation>
    <scope>NUCLEOTIDE SEQUENCE [LARGE SCALE GENOMIC DNA]</scope>
</reference>
<feature type="transmembrane region" description="Helical" evidence="8">
    <location>
        <begin position="271"/>
        <end position="289"/>
    </location>
</feature>
<organism evidence="10 11">
    <name type="scientific">Punica granatum</name>
    <name type="common">Pomegranate</name>
    <dbReference type="NCBI Taxonomy" id="22663"/>
    <lineage>
        <taxon>Eukaryota</taxon>
        <taxon>Viridiplantae</taxon>
        <taxon>Streptophyta</taxon>
        <taxon>Embryophyta</taxon>
        <taxon>Tracheophyta</taxon>
        <taxon>Spermatophyta</taxon>
        <taxon>Magnoliopsida</taxon>
        <taxon>eudicotyledons</taxon>
        <taxon>Gunneridae</taxon>
        <taxon>Pentapetalae</taxon>
        <taxon>rosids</taxon>
        <taxon>malvids</taxon>
        <taxon>Myrtales</taxon>
        <taxon>Lythraceae</taxon>
        <taxon>Punica</taxon>
    </lineage>
</organism>
<dbReference type="NCBIfam" id="TIGR00820">
    <property type="entry name" value="zip"/>
    <property type="match status" value="1"/>
</dbReference>
<accession>A0A218W5R7</accession>
<comment type="caution">
    <text evidence="8">Lacks conserved residue(s) required for the propagation of feature annotation.</text>
</comment>
<dbReference type="InterPro" id="IPR004698">
    <property type="entry name" value="Zn/Fe_permease_fun/pln"/>
</dbReference>
<keyword evidence="9" id="KW-0732">Signal</keyword>
<evidence type="ECO:0000256" key="9">
    <source>
        <dbReference type="SAM" id="SignalP"/>
    </source>
</evidence>
<gene>
    <name evidence="13" type="primary">LOC116199049</name>
    <name evidence="10" type="ORF">CDL15_Pgr017554</name>
</gene>
<dbReference type="OrthoDB" id="448280at2759"/>
<evidence type="ECO:0000256" key="2">
    <source>
        <dbReference type="ARBA" id="ARBA00006939"/>
    </source>
</evidence>
<evidence type="ECO:0000313" key="12">
    <source>
        <dbReference type="Proteomes" id="UP000515151"/>
    </source>
</evidence>
<dbReference type="RefSeq" id="XP_031385198.1">
    <property type="nucleotide sequence ID" value="XM_031529338.1"/>
</dbReference>
<dbReference type="PANTHER" id="PTHR11040:SF48">
    <property type="entry name" value="ZINC TRANSPORTER 10-RELATED"/>
    <property type="match status" value="1"/>
</dbReference>
<dbReference type="GeneID" id="116199049"/>
<dbReference type="GO" id="GO:0005385">
    <property type="term" value="F:zinc ion transmembrane transporter activity"/>
    <property type="evidence" value="ECO:0007669"/>
    <property type="project" value="InterPro"/>
</dbReference>